<protein>
    <recommendedName>
        <fullName evidence="1">Protein kinase domain-containing protein</fullName>
    </recommendedName>
</protein>
<dbReference type="PANTHER" id="PTHR24345:SF87">
    <property type="entry name" value="TBC1 DOMAIN CONTAINING KINASE"/>
    <property type="match status" value="1"/>
</dbReference>
<name>A0A8H5CD86_9AGAR</name>
<evidence type="ECO:0000313" key="3">
    <source>
        <dbReference type="Proteomes" id="UP000541558"/>
    </source>
</evidence>
<dbReference type="InterPro" id="IPR000719">
    <property type="entry name" value="Prot_kinase_dom"/>
</dbReference>
<dbReference type="SUPFAM" id="SSF56112">
    <property type="entry name" value="Protein kinase-like (PK-like)"/>
    <property type="match status" value="1"/>
</dbReference>
<organism evidence="2 3">
    <name type="scientific">Ephemerocybe angulata</name>
    <dbReference type="NCBI Taxonomy" id="980116"/>
    <lineage>
        <taxon>Eukaryota</taxon>
        <taxon>Fungi</taxon>
        <taxon>Dikarya</taxon>
        <taxon>Basidiomycota</taxon>
        <taxon>Agaricomycotina</taxon>
        <taxon>Agaricomycetes</taxon>
        <taxon>Agaricomycetidae</taxon>
        <taxon>Agaricales</taxon>
        <taxon>Agaricineae</taxon>
        <taxon>Psathyrellaceae</taxon>
        <taxon>Ephemerocybe</taxon>
    </lineage>
</organism>
<dbReference type="Gene3D" id="1.10.510.10">
    <property type="entry name" value="Transferase(Phosphotransferase) domain 1"/>
    <property type="match status" value="1"/>
</dbReference>
<dbReference type="AlphaFoldDB" id="A0A8H5CD86"/>
<dbReference type="Pfam" id="PF00069">
    <property type="entry name" value="Pkinase"/>
    <property type="match status" value="1"/>
</dbReference>
<dbReference type="EMBL" id="JAACJK010000010">
    <property type="protein sequence ID" value="KAF5338941.1"/>
    <property type="molecule type" value="Genomic_DNA"/>
</dbReference>
<dbReference type="OrthoDB" id="2879108at2759"/>
<accession>A0A8H5CD86</accession>
<dbReference type="Proteomes" id="UP000541558">
    <property type="component" value="Unassembled WGS sequence"/>
</dbReference>
<dbReference type="GO" id="GO:0005524">
    <property type="term" value="F:ATP binding"/>
    <property type="evidence" value="ECO:0007669"/>
    <property type="project" value="InterPro"/>
</dbReference>
<dbReference type="CDD" id="cd00180">
    <property type="entry name" value="PKc"/>
    <property type="match status" value="1"/>
</dbReference>
<sequence>MMIDKRKYCAHLYLSSTLLRQRPTRSQKMKLSPRLAQHKMTQTSPLSTFQSLRLYQDFDLLDQIQHRGRCDIYHVVSKRGRLRNRAMALKEVHDNSGGPLIHQALHHPGVVSLYSIFEHEGTWIHVMEYCPGGSLADRLAESMLEVQELLSLFRGLANALVYLESNQIIHRDIEPSNILITSGQGFKLSNFREATYCTSAAKEPCRKLSFCTSPEIAAQEPQSCSADAWSLGCVLLAALIGPSAVEQLEQGSISIDSIPPDESDEAIQELIVQLLQVKPSQRLSPSQALAHPWAQPKCGDLTAQREDISTSFSSNRAKEDRVLTNHFPAECSIGRPSISEIAKKKPGLTNTCRRPTGPPQSRRIVTDPLLSTVLELSNTTGSIRSQSESLHQDRLLQFFMKPSFSSSTQSMKTQFSLVDEIPLSERTLCSPPPLQIDLSLLSPNSYRFSRGVITILPSRLFLIDCSQEIWDPEAEVLLVDPKLRKVEIHAASSRSALEGSRTEHPKCVYAMNHLPAPYRTICEDALFHLEGLKERTPLLTQHLVNGKCMIMCNTPVPDIEVLLRFSTEVSSTKTMLRIRLLRRTKHLELARRTSHDATSEWVKKVIPCSDAFPFLLDGGWDTLEDLEKRGLKVLDKFLPVCAAALEFGSHSLAVSAEATATAEPKEDDEATFDSDFTPNFVPNLASSFPPRPFTRVTFCDKP</sequence>
<dbReference type="InterPro" id="IPR011009">
    <property type="entry name" value="Kinase-like_dom_sf"/>
</dbReference>
<evidence type="ECO:0000259" key="1">
    <source>
        <dbReference type="PROSITE" id="PS50011"/>
    </source>
</evidence>
<dbReference type="GO" id="GO:0004672">
    <property type="term" value="F:protein kinase activity"/>
    <property type="evidence" value="ECO:0007669"/>
    <property type="project" value="InterPro"/>
</dbReference>
<evidence type="ECO:0000313" key="2">
    <source>
        <dbReference type="EMBL" id="KAF5338941.1"/>
    </source>
</evidence>
<comment type="caution">
    <text evidence="2">The sequence shown here is derived from an EMBL/GenBank/DDBJ whole genome shotgun (WGS) entry which is preliminary data.</text>
</comment>
<dbReference type="PANTHER" id="PTHR24345">
    <property type="entry name" value="SERINE/THREONINE-PROTEIN KINASE PLK"/>
    <property type="match status" value="1"/>
</dbReference>
<reference evidence="2 3" key="1">
    <citation type="journal article" date="2020" name="ISME J.">
        <title>Uncovering the hidden diversity of litter-decomposition mechanisms in mushroom-forming fungi.</title>
        <authorList>
            <person name="Floudas D."/>
            <person name="Bentzer J."/>
            <person name="Ahren D."/>
            <person name="Johansson T."/>
            <person name="Persson P."/>
            <person name="Tunlid A."/>
        </authorList>
    </citation>
    <scope>NUCLEOTIDE SEQUENCE [LARGE SCALE GENOMIC DNA]</scope>
    <source>
        <strain evidence="2 3">CBS 175.51</strain>
    </source>
</reference>
<gene>
    <name evidence="2" type="ORF">D9611_008737</name>
</gene>
<keyword evidence="3" id="KW-1185">Reference proteome</keyword>
<feature type="domain" description="Protein kinase" evidence="1">
    <location>
        <begin position="38"/>
        <end position="294"/>
    </location>
</feature>
<dbReference type="GO" id="GO:0005634">
    <property type="term" value="C:nucleus"/>
    <property type="evidence" value="ECO:0007669"/>
    <property type="project" value="TreeGrafter"/>
</dbReference>
<proteinExistence type="predicted"/>
<dbReference type="PROSITE" id="PS50011">
    <property type="entry name" value="PROTEIN_KINASE_DOM"/>
    <property type="match status" value="1"/>
</dbReference>